<name>A0A494W8Q6_9SPHN</name>
<dbReference type="PANTHER" id="PTHR30461">
    <property type="entry name" value="DNA-INVERTASE FROM LAMBDOID PROPHAGE"/>
    <property type="match status" value="1"/>
</dbReference>
<dbReference type="PROSITE" id="PS51736">
    <property type="entry name" value="RECOMBINASES_3"/>
    <property type="match status" value="1"/>
</dbReference>
<dbReference type="KEGG" id="sami:SAMIE_1024580"/>
<evidence type="ECO:0000256" key="2">
    <source>
        <dbReference type="ARBA" id="ARBA00023172"/>
    </source>
</evidence>
<dbReference type="Gene3D" id="3.40.50.1390">
    <property type="entry name" value="Resolvase, N-terminal catalytic domain"/>
    <property type="match status" value="1"/>
</dbReference>
<dbReference type="EMBL" id="AP018664">
    <property type="protein sequence ID" value="BBD98957.1"/>
    <property type="molecule type" value="Genomic_DNA"/>
</dbReference>
<evidence type="ECO:0000259" key="3">
    <source>
        <dbReference type="PROSITE" id="PS51736"/>
    </source>
</evidence>
<dbReference type="GO" id="GO:0003677">
    <property type="term" value="F:DNA binding"/>
    <property type="evidence" value="ECO:0007669"/>
    <property type="project" value="UniProtKB-KW"/>
</dbReference>
<dbReference type="Pfam" id="PF00239">
    <property type="entry name" value="Resolvase"/>
    <property type="match status" value="1"/>
</dbReference>
<proteinExistence type="predicted"/>
<keyword evidence="5" id="KW-1185">Reference proteome</keyword>
<accession>A0A494W8Q6</accession>
<keyword evidence="2" id="KW-0233">DNA recombination</keyword>
<dbReference type="SUPFAM" id="SSF53041">
    <property type="entry name" value="Resolvase-like"/>
    <property type="match status" value="1"/>
</dbReference>
<gene>
    <name evidence="4" type="ORF">SAMIE_1024580</name>
</gene>
<organism evidence="4 5">
    <name type="scientific">Sphingobium amiense</name>
    <dbReference type="NCBI Taxonomy" id="135719"/>
    <lineage>
        <taxon>Bacteria</taxon>
        <taxon>Pseudomonadati</taxon>
        <taxon>Pseudomonadota</taxon>
        <taxon>Alphaproteobacteria</taxon>
        <taxon>Sphingomonadales</taxon>
        <taxon>Sphingomonadaceae</taxon>
        <taxon>Sphingobium</taxon>
    </lineage>
</organism>
<sequence>MEAQQEAVHKFLSQRPHTLIAEKIEVESGRNADRPELAKAFGLCRLHRATLIIAKLDRLARSVAFVSNILESGVDFVAADFPEANRLTIHILSAVAEHEARMISDRTKAALKAAKARGVVLGGDRGNLPSVAARGAQASAVARSRQADERAQDVAPLIMSLRDAGKNFEDIAIELQGREIPTARGGVWTGQKVSRLMRRALQL</sequence>
<evidence type="ECO:0000313" key="5">
    <source>
        <dbReference type="Proteomes" id="UP000279959"/>
    </source>
</evidence>
<dbReference type="InterPro" id="IPR050639">
    <property type="entry name" value="SSR_resolvase"/>
</dbReference>
<protein>
    <submittedName>
        <fullName evidence="4">Resolvase</fullName>
    </submittedName>
</protein>
<dbReference type="InterPro" id="IPR006119">
    <property type="entry name" value="Resolv_N"/>
</dbReference>
<evidence type="ECO:0000256" key="1">
    <source>
        <dbReference type="ARBA" id="ARBA00023125"/>
    </source>
</evidence>
<dbReference type="SMART" id="SM00857">
    <property type="entry name" value="Resolvase"/>
    <property type="match status" value="1"/>
</dbReference>
<keyword evidence="1" id="KW-0238">DNA-binding</keyword>
<dbReference type="InterPro" id="IPR036162">
    <property type="entry name" value="Resolvase-like_N_sf"/>
</dbReference>
<feature type="domain" description="Resolvase/invertase-type recombinase catalytic" evidence="3">
    <location>
        <begin position="1"/>
        <end position="118"/>
    </location>
</feature>
<dbReference type="PANTHER" id="PTHR30461:SF2">
    <property type="entry name" value="SERINE RECOMBINASE PINE-RELATED"/>
    <property type="match status" value="1"/>
</dbReference>
<dbReference type="Proteomes" id="UP000279959">
    <property type="component" value="Chromosome"/>
</dbReference>
<dbReference type="GO" id="GO:0000150">
    <property type="term" value="F:DNA strand exchange activity"/>
    <property type="evidence" value="ECO:0007669"/>
    <property type="project" value="InterPro"/>
</dbReference>
<dbReference type="AlphaFoldDB" id="A0A494W8Q6"/>
<reference evidence="4 5" key="1">
    <citation type="submission" date="2018-05" db="EMBL/GenBank/DDBJ databases">
        <title>Complete Genome Sequence of the Nonylphenol-Degrading Bacterium Sphingobium amiense DSM 16289T.</title>
        <authorList>
            <person name="Ootsuka M."/>
            <person name="Nishizawa T."/>
            <person name="Ohta H."/>
        </authorList>
    </citation>
    <scope>NUCLEOTIDE SEQUENCE [LARGE SCALE GENOMIC DNA]</scope>
    <source>
        <strain evidence="4 5">DSM 16289</strain>
    </source>
</reference>
<evidence type="ECO:0000313" key="4">
    <source>
        <dbReference type="EMBL" id="BBD98957.1"/>
    </source>
</evidence>